<organism evidence="3 4">
    <name type="scientific">Ohtaekwangia kribbensis</name>
    <dbReference type="NCBI Taxonomy" id="688913"/>
    <lineage>
        <taxon>Bacteria</taxon>
        <taxon>Pseudomonadati</taxon>
        <taxon>Bacteroidota</taxon>
        <taxon>Cytophagia</taxon>
        <taxon>Cytophagales</taxon>
        <taxon>Fulvivirgaceae</taxon>
        <taxon>Ohtaekwangia</taxon>
    </lineage>
</organism>
<evidence type="ECO:0000256" key="1">
    <source>
        <dbReference type="ARBA" id="ARBA00023002"/>
    </source>
</evidence>
<evidence type="ECO:0000259" key="2">
    <source>
        <dbReference type="Pfam" id="PF01619"/>
    </source>
</evidence>
<dbReference type="InterPro" id="IPR002872">
    <property type="entry name" value="Proline_DH_dom"/>
</dbReference>
<name>A0ABW3KBX4_9BACT</name>
<keyword evidence="4" id="KW-1185">Reference proteome</keyword>
<dbReference type="RefSeq" id="WP_377584828.1">
    <property type="nucleotide sequence ID" value="NZ_JBHTKA010000014.1"/>
</dbReference>
<dbReference type="InterPro" id="IPR015659">
    <property type="entry name" value="Proline_oxidase"/>
</dbReference>
<evidence type="ECO:0000313" key="3">
    <source>
        <dbReference type="EMBL" id="MFD1002930.1"/>
    </source>
</evidence>
<accession>A0ABW3KBX4</accession>
<dbReference type="EMBL" id="JBHTKA010000014">
    <property type="protein sequence ID" value="MFD1002930.1"/>
    <property type="molecule type" value="Genomic_DNA"/>
</dbReference>
<protein>
    <submittedName>
        <fullName evidence="3">Proline dehydrogenase family protein</fullName>
    </submittedName>
</protein>
<dbReference type="Pfam" id="PF01619">
    <property type="entry name" value="Pro_dh"/>
    <property type="match status" value="1"/>
</dbReference>
<gene>
    <name evidence="3" type="ORF">ACFQ21_26620</name>
</gene>
<evidence type="ECO:0000313" key="4">
    <source>
        <dbReference type="Proteomes" id="UP001597112"/>
    </source>
</evidence>
<dbReference type="PANTHER" id="PTHR13914:SF0">
    <property type="entry name" value="PROLINE DEHYDROGENASE 1, MITOCHONDRIAL"/>
    <property type="match status" value="1"/>
</dbReference>
<proteinExistence type="predicted"/>
<dbReference type="SUPFAM" id="SSF51730">
    <property type="entry name" value="FAD-linked oxidoreductase"/>
    <property type="match status" value="1"/>
</dbReference>
<dbReference type="InterPro" id="IPR029041">
    <property type="entry name" value="FAD-linked_oxidoreductase-like"/>
</dbReference>
<feature type="domain" description="Proline dehydrogenase" evidence="2">
    <location>
        <begin position="80"/>
        <end position="378"/>
    </location>
</feature>
<reference evidence="4" key="1">
    <citation type="journal article" date="2019" name="Int. J. Syst. Evol. Microbiol.">
        <title>The Global Catalogue of Microorganisms (GCM) 10K type strain sequencing project: providing services to taxonomists for standard genome sequencing and annotation.</title>
        <authorList>
            <consortium name="The Broad Institute Genomics Platform"/>
            <consortium name="The Broad Institute Genome Sequencing Center for Infectious Disease"/>
            <person name="Wu L."/>
            <person name="Ma J."/>
        </authorList>
    </citation>
    <scope>NUCLEOTIDE SEQUENCE [LARGE SCALE GENOMIC DNA]</scope>
    <source>
        <strain evidence="4">CCUG 58938</strain>
    </source>
</reference>
<dbReference type="Gene3D" id="3.20.20.220">
    <property type="match status" value="1"/>
</dbReference>
<dbReference type="PANTHER" id="PTHR13914">
    <property type="entry name" value="PROLINE OXIDASE"/>
    <property type="match status" value="1"/>
</dbReference>
<dbReference type="Proteomes" id="UP001597112">
    <property type="component" value="Unassembled WGS sequence"/>
</dbReference>
<comment type="caution">
    <text evidence="3">The sequence shown here is derived from an EMBL/GenBank/DDBJ whole genome shotgun (WGS) entry which is preliminary data.</text>
</comment>
<sequence length="399" mass="45201">MEASPRISFEDTSVAFSYKSDAALRKANFIFSMVNHPWISAIAIGSVKFALKAHLPVEGIIRKTAFDHFCGGVSIDDCDEEIAQLSKYGVGTILDYSVEGEKSEKGFDLVTEELLHTIDKAKLNPAGIPFSVFKVTGIGDSDLLEKVQKEEVLTIEEQRAYERVRERVNKICARAHASNVPVLIDAEETWIQDPIDALAYEMMAKYNQDKAIVFNTYQLYRTATLQNLKNAFAEASRKNYHIGAKLVRGAYMEKERARAEAMGYADPIQPSKEASDKAFNEALEFCVENIARIGFMCGSHNEYSNQYLTTLMQKYGIKHNDERVWFAQLYGMSDNISFNLAKAGYKVAKYVPYGPVRSVMPYLFRRAQENTSVAGQSSRELILIRKELERRKREKANRK</sequence>
<keyword evidence="1" id="KW-0560">Oxidoreductase</keyword>